<dbReference type="SMART" id="SM00297">
    <property type="entry name" value="BROMO"/>
    <property type="match status" value="1"/>
</dbReference>
<dbReference type="Pfam" id="PF00439">
    <property type="entry name" value="Bromodomain"/>
    <property type="match status" value="1"/>
</dbReference>
<proteinExistence type="predicted"/>
<dbReference type="InterPro" id="IPR001487">
    <property type="entry name" value="Bromodomain"/>
</dbReference>
<dbReference type="PROSITE" id="PS50014">
    <property type="entry name" value="BROMODOMAIN_2"/>
    <property type="match status" value="1"/>
</dbReference>
<gene>
    <name evidence="5" type="ORF">BOLC7T43525H</name>
</gene>
<evidence type="ECO:0000256" key="3">
    <source>
        <dbReference type="SAM" id="MobiDB-lite"/>
    </source>
</evidence>
<keyword evidence="1 2" id="KW-0103">Bromodomain</keyword>
<dbReference type="PANTHER" id="PTHR46136">
    <property type="entry name" value="TRANSCRIPTION FACTOR GTE8"/>
    <property type="match status" value="1"/>
</dbReference>
<name>A0A3P6EX24_BRAOL</name>
<dbReference type="PANTHER" id="PTHR46136:SF19">
    <property type="entry name" value="TRANSCRIPTION FACTOR GTE12"/>
    <property type="match status" value="1"/>
</dbReference>
<feature type="region of interest" description="Disordered" evidence="3">
    <location>
        <begin position="102"/>
        <end position="131"/>
    </location>
</feature>
<protein>
    <recommendedName>
        <fullName evidence="4">Bromo domain-containing protein</fullName>
    </recommendedName>
</protein>
<dbReference type="InterPro" id="IPR036427">
    <property type="entry name" value="Bromodomain-like_sf"/>
</dbReference>
<dbReference type="Gene3D" id="1.20.920.10">
    <property type="entry name" value="Bromodomain-like"/>
    <property type="match status" value="1"/>
</dbReference>
<feature type="compositionally biased region" description="Polar residues" evidence="3">
    <location>
        <begin position="109"/>
        <end position="120"/>
    </location>
</feature>
<evidence type="ECO:0000256" key="2">
    <source>
        <dbReference type="PROSITE-ProRule" id="PRU00035"/>
    </source>
</evidence>
<evidence type="ECO:0000259" key="4">
    <source>
        <dbReference type="PROSITE" id="PS50014"/>
    </source>
</evidence>
<accession>A0A3P6EX24</accession>
<dbReference type="InterPro" id="IPR052442">
    <property type="entry name" value="Env_Response_Regulator"/>
</dbReference>
<sequence>MNLSKKRGPDKLEDVQANRNMGGGGCLASLWILFISKIPDCFYVVWKPMDLGTIKSKLLKNVYIVVDEFAADLWLNFTNAMRYNPLENWVTRRMGKKKILEKVTGGSKGQSSPEAETLASSPVKGQRQKETHVVTNRFSNKAVYLTLLMQVQLQLQSANDIHVVGQLAYASSHVTRVRSTFQRVYKHIVENAITCNAT</sequence>
<reference evidence="5" key="1">
    <citation type="submission" date="2018-11" db="EMBL/GenBank/DDBJ databases">
        <authorList>
            <consortium name="Genoscope - CEA"/>
            <person name="William W."/>
        </authorList>
    </citation>
    <scope>NUCLEOTIDE SEQUENCE</scope>
</reference>
<dbReference type="SUPFAM" id="SSF47370">
    <property type="entry name" value="Bromodomain"/>
    <property type="match status" value="1"/>
</dbReference>
<dbReference type="PRINTS" id="PR00503">
    <property type="entry name" value="BROMODOMAIN"/>
</dbReference>
<dbReference type="EMBL" id="LR031876">
    <property type="protein sequence ID" value="VDD37965.1"/>
    <property type="molecule type" value="Genomic_DNA"/>
</dbReference>
<dbReference type="AlphaFoldDB" id="A0A3P6EX24"/>
<organism evidence="5">
    <name type="scientific">Brassica oleracea</name>
    <name type="common">Wild cabbage</name>
    <dbReference type="NCBI Taxonomy" id="3712"/>
    <lineage>
        <taxon>Eukaryota</taxon>
        <taxon>Viridiplantae</taxon>
        <taxon>Streptophyta</taxon>
        <taxon>Embryophyta</taxon>
        <taxon>Tracheophyta</taxon>
        <taxon>Spermatophyta</taxon>
        <taxon>Magnoliopsida</taxon>
        <taxon>eudicotyledons</taxon>
        <taxon>Gunneridae</taxon>
        <taxon>Pentapetalae</taxon>
        <taxon>rosids</taxon>
        <taxon>malvids</taxon>
        <taxon>Brassicales</taxon>
        <taxon>Brassicaceae</taxon>
        <taxon>Brassiceae</taxon>
        <taxon>Brassica</taxon>
    </lineage>
</organism>
<evidence type="ECO:0000256" key="1">
    <source>
        <dbReference type="ARBA" id="ARBA00023117"/>
    </source>
</evidence>
<feature type="domain" description="Bromo" evidence="4">
    <location>
        <begin position="38"/>
        <end position="91"/>
    </location>
</feature>
<evidence type="ECO:0000313" key="5">
    <source>
        <dbReference type="EMBL" id="VDD37965.1"/>
    </source>
</evidence>